<name>A0ABQ7QH71_PLUXY</name>
<sequence>MPFKRNWDASCPITWSQWEEDGVSWLIQDLPPQHDALVVDMLVEQFLPDEVMCNTTGVHKEPAGVADARLYWNGALGKRTSLACYRVIDGVKELVAANVCPVKCLDDDDSGGIEQYKSTSFLEVVKGLDYIEEKAQALQVLGVEKYLGGAGLVVRRDARGARLGGRLLQAREPLCRHLGIDATVTTFTVPPSQKLATKVGFKLLTEVSFSELAEAGLNFPKDSDVVMKVMAKMYK</sequence>
<dbReference type="SUPFAM" id="SSF55729">
    <property type="entry name" value="Acyl-CoA N-acyltransferases (Nat)"/>
    <property type="match status" value="1"/>
</dbReference>
<dbReference type="EMBL" id="JAHIBW010000015">
    <property type="protein sequence ID" value="KAG7304573.1"/>
    <property type="molecule type" value="Genomic_DNA"/>
</dbReference>
<comment type="caution">
    <text evidence="1">The sequence shown here is derived from an EMBL/GenBank/DDBJ whole genome shotgun (WGS) entry which is preliminary data.</text>
</comment>
<organism evidence="1 2">
    <name type="scientific">Plutella xylostella</name>
    <name type="common">Diamondback moth</name>
    <name type="synonym">Plutella maculipennis</name>
    <dbReference type="NCBI Taxonomy" id="51655"/>
    <lineage>
        <taxon>Eukaryota</taxon>
        <taxon>Metazoa</taxon>
        <taxon>Ecdysozoa</taxon>
        <taxon>Arthropoda</taxon>
        <taxon>Hexapoda</taxon>
        <taxon>Insecta</taxon>
        <taxon>Pterygota</taxon>
        <taxon>Neoptera</taxon>
        <taxon>Endopterygota</taxon>
        <taxon>Lepidoptera</taxon>
        <taxon>Glossata</taxon>
        <taxon>Ditrysia</taxon>
        <taxon>Yponomeutoidea</taxon>
        <taxon>Plutellidae</taxon>
        <taxon>Plutella</taxon>
    </lineage>
</organism>
<protein>
    <recommendedName>
        <fullName evidence="3">N-acetyltransferase domain-containing protein</fullName>
    </recommendedName>
</protein>
<proteinExistence type="predicted"/>
<keyword evidence="2" id="KW-1185">Reference proteome</keyword>
<reference evidence="1 2" key="1">
    <citation type="submission" date="2021-06" db="EMBL/GenBank/DDBJ databases">
        <title>A haploid diamondback moth (Plutella xylostella L.) genome assembly resolves 31 chromosomes and identifies a diamide resistance mutation.</title>
        <authorList>
            <person name="Ward C.M."/>
            <person name="Perry K.D."/>
            <person name="Baker G."/>
            <person name="Powis K."/>
            <person name="Heckel D.G."/>
            <person name="Baxter S.W."/>
        </authorList>
    </citation>
    <scope>NUCLEOTIDE SEQUENCE [LARGE SCALE GENOMIC DNA]</scope>
    <source>
        <strain evidence="1 2">LV</strain>
        <tissue evidence="1">Single pupa</tissue>
    </source>
</reference>
<dbReference type="Gene3D" id="3.40.630.30">
    <property type="match status" value="1"/>
</dbReference>
<accession>A0ABQ7QH71</accession>
<evidence type="ECO:0000313" key="2">
    <source>
        <dbReference type="Proteomes" id="UP000823941"/>
    </source>
</evidence>
<gene>
    <name evidence="1" type="ORF">JYU34_011530</name>
</gene>
<dbReference type="Proteomes" id="UP000823941">
    <property type="component" value="Chromosome 15"/>
</dbReference>
<evidence type="ECO:0000313" key="1">
    <source>
        <dbReference type="EMBL" id="KAG7304573.1"/>
    </source>
</evidence>
<evidence type="ECO:0008006" key="3">
    <source>
        <dbReference type="Google" id="ProtNLM"/>
    </source>
</evidence>
<dbReference type="InterPro" id="IPR016181">
    <property type="entry name" value="Acyl_CoA_acyltransferase"/>
</dbReference>